<reference evidence="1 2" key="1">
    <citation type="submission" date="2020-09" db="EMBL/GenBank/DDBJ databases">
        <title>Roseomonas.</title>
        <authorList>
            <person name="Zhu W."/>
        </authorList>
    </citation>
    <scope>NUCLEOTIDE SEQUENCE [LARGE SCALE GENOMIC DNA]</scope>
    <source>
        <strain evidence="1 2">573</strain>
    </source>
</reference>
<gene>
    <name evidence="1" type="ORF">IAI61_07685</name>
</gene>
<dbReference type="Proteomes" id="UP001518989">
    <property type="component" value="Unassembled WGS sequence"/>
</dbReference>
<name>A0ABS3KN64_9PROT</name>
<sequence>MSAFQSHPDHEKRSDRASLIRMLSYMEAEARALGVEDAARHIAYAAMLIDVPPQPDWGLAMVETRGEA</sequence>
<evidence type="ECO:0008006" key="3">
    <source>
        <dbReference type="Google" id="ProtNLM"/>
    </source>
</evidence>
<evidence type="ECO:0000313" key="1">
    <source>
        <dbReference type="EMBL" id="MBO1078907.1"/>
    </source>
</evidence>
<dbReference type="EMBL" id="JACTNG010000003">
    <property type="protein sequence ID" value="MBO1078907.1"/>
    <property type="molecule type" value="Genomic_DNA"/>
</dbReference>
<evidence type="ECO:0000313" key="2">
    <source>
        <dbReference type="Proteomes" id="UP001518989"/>
    </source>
</evidence>
<dbReference type="RefSeq" id="WP_207416334.1">
    <property type="nucleotide sequence ID" value="NZ_CP061177.1"/>
</dbReference>
<keyword evidence="2" id="KW-1185">Reference proteome</keyword>
<proteinExistence type="predicted"/>
<protein>
    <recommendedName>
        <fullName evidence="3">DUF4089 domain-containing protein</fullName>
    </recommendedName>
</protein>
<comment type="caution">
    <text evidence="1">The sequence shown here is derived from an EMBL/GenBank/DDBJ whole genome shotgun (WGS) entry which is preliminary data.</text>
</comment>
<accession>A0ABS3KN64</accession>
<organism evidence="1 2">
    <name type="scientific">Roseomonas haemaphysalidis</name>
    <dbReference type="NCBI Taxonomy" id="2768162"/>
    <lineage>
        <taxon>Bacteria</taxon>
        <taxon>Pseudomonadati</taxon>
        <taxon>Pseudomonadota</taxon>
        <taxon>Alphaproteobacteria</taxon>
        <taxon>Acetobacterales</taxon>
        <taxon>Roseomonadaceae</taxon>
        <taxon>Roseomonas</taxon>
    </lineage>
</organism>